<dbReference type="Gene3D" id="2.30.30.60">
    <property type="match status" value="1"/>
</dbReference>
<comment type="subcellular location">
    <subcellularLocation>
        <location evidence="1">Membrane</location>
    </subcellularLocation>
</comment>
<keyword evidence="2 5" id="KW-0812">Transmembrane</keyword>
<feature type="transmembrane region" description="Helical" evidence="5">
    <location>
        <begin position="115"/>
        <end position="132"/>
    </location>
</feature>
<proteinExistence type="predicted"/>
<keyword evidence="8" id="KW-1185">Reference proteome</keyword>
<dbReference type="InterPro" id="IPR006685">
    <property type="entry name" value="MscS_channel_2nd"/>
</dbReference>
<evidence type="ECO:0000256" key="3">
    <source>
        <dbReference type="ARBA" id="ARBA00022989"/>
    </source>
</evidence>
<gene>
    <name evidence="7" type="ORF">ACFPFU_24465</name>
</gene>
<feature type="transmembrane region" description="Helical" evidence="5">
    <location>
        <begin position="86"/>
        <end position="109"/>
    </location>
</feature>
<keyword evidence="4 5" id="KW-0472">Membrane</keyword>
<evidence type="ECO:0000256" key="2">
    <source>
        <dbReference type="ARBA" id="ARBA00022692"/>
    </source>
</evidence>
<dbReference type="InterPro" id="IPR023408">
    <property type="entry name" value="MscS_beta-dom_sf"/>
</dbReference>
<feature type="transmembrane region" description="Helical" evidence="5">
    <location>
        <begin position="15"/>
        <end position="34"/>
    </location>
</feature>
<evidence type="ECO:0000259" key="6">
    <source>
        <dbReference type="Pfam" id="PF00924"/>
    </source>
</evidence>
<dbReference type="PANTHER" id="PTHR30221:SF1">
    <property type="entry name" value="SMALL-CONDUCTANCE MECHANOSENSITIVE CHANNEL"/>
    <property type="match status" value="1"/>
</dbReference>
<evidence type="ECO:0000313" key="8">
    <source>
        <dbReference type="Proteomes" id="UP001595818"/>
    </source>
</evidence>
<evidence type="ECO:0000256" key="1">
    <source>
        <dbReference type="ARBA" id="ARBA00004370"/>
    </source>
</evidence>
<evidence type="ECO:0000313" key="7">
    <source>
        <dbReference type="EMBL" id="MFC4874880.1"/>
    </source>
</evidence>
<dbReference type="InterPro" id="IPR045275">
    <property type="entry name" value="MscS_archaea/bacteria_type"/>
</dbReference>
<dbReference type="RefSeq" id="WP_377069162.1">
    <property type="nucleotide sequence ID" value="NZ_JBHSJJ010000024.1"/>
</dbReference>
<dbReference type="Proteomes" id="UP001595818">
    <property type="component" value="Unassembled WGS sequence"/>
</dbReference>
<comment type="caution">
    <text evidence="7">The sequence shown here is derived from an EMBL/GenBank/DDBJ whole genome shotgun (WGS) entry which is preliminary data.</text>
</comment>
<feature type="domain" description="Mechanosensitive ion channel MscS" evidence="6">
    <location>
        <begin position="134"/>
        <end position="201"/>
    </location>
</feature>
<dbReference type="InterPro" id="IPR010920">
    <property type="entry name" value="LSM_dom_sf"/>
</dbReference>
<dbReference type="Pfam" id="PF00924">
    <property type="entry name" value="MS_channel_2nd"/>
    <property type="match status" value="1"/>
</dbReference>
<reference evidence="8" key="1">
    <citation type="journal article" date="2019" name="Int. J. Syst. Evol. Microbiol.">
        <title>The Global Catalogue of Microorganisms (GCM) 10K type strain sequencing project: providing services to taxonomists for standard genome sequencing and annotation.</title>
        <authorList>
            <consortium name="The Broad Institute Genomics Platform"/>
            <consortium name="The Broad Institute Genome Sequencing Center for Infectious Disease"/>
            <person name="Wu L."/>
            <person name="Ma J."/>
        </authorList>
    </citation>
    <scope>NUCLEOTIDE SEQUENCE [LARGE SCALE GENOMIC DNA]</scope>
    <source>
        <strain evidence="8">CGMCC 4.7466</strain>
    </source>
</reference>
<organism evidence="7 8">
    <name type="scientific">Negadavirga shengliensis</name>
    <dbReference type="NCBI Taxonomy" id="1389218"/>
    <lineage>
        <taxon>Bacteria</taxon>
        <taxon>Pseudomonadati</taxon>
        <taxon>Bacteroidota</taxon>
        <taxon>Cytophagia</taxon>
        <taxon>Cytophagales</taxon>
        <taxon>Cyclobacteriaceae</taxon>
        <taxon>Negadavirga</taxon>
    </lineage>
</organism>
<accession>A0ABV9TAC3</accession>
<protein>
    <submittedName>
        <fullName evidence="7">Mechanosensitive ion channel family protein</fullName>
    </submittedName>
</protein>
<feature type="transmembrane region" description="Helical" evidence="5">
    <location>
        <begin position="54"/>
        <end position="74"/>
    </location>
</feature>
<evidence type="ECO:0000256" key="4">
    <source>
        <dbReference type="ARBA" id="ARBA00023136"/>
    </source>
</evidence>
<evidence type="ECO:0000256" key="5">
    <source>
        <dbReference type="SAM" id="Phobius"/>
    </source>
</evidence>
<dbReference type="SUPFAM" id="SSF50182">
    <property type="entry name" value="Sm-like ribonucleoproteins"/>
    <property type="match status" value="1"/>
</dbReference>
<sequence>MGKSAIEAKETRNRIFFIVKVILYFLLTIISEYWDMPETLFFARVSNLFSALSFLLAGNIIISLGRIFLVRFYLRKKRADPLHSNFVLGVNRIAGVLNVIIFLITLMILFDIRPLEFLSSITIVAAAIALLSKDYITNMINGLIIMFSDQITLGDHIKIGEIKGKILDITLLNVVLLNEDDDVVMIPNSLILSSQVINHSRQNIRKLTFEFEIKLLPTLNVNEMEAKLRTVVNQFGSQISPDSFVLKTLSIQKDAVKLKLQVQLNTTGRAVEKNIRRKINQSIIALSSENQ</sequence>
<dbReference type="EMBL" id="JBHSJJ010000024">
    <property type="protein sequence ID" value="MFC4874880.1"/>
    <property type="molecule type" value="Genomic_DNA"/>
</dbReference>
<dbReference type="PANTHER" id="PTHR30221">
    <property type="entry name" value="SMALL-CONDUCTANCE MECHANOSENSITIVE CHANNEL"/>
    <property type="match status" value="1"/>
</dbReference>
<keyword evidence="3 5" id="KW-1133">Transmembrane helix</keyword>
<name>A0ABV9TAC3_9BACT</name>